<comment type="subcellular location">
    <subcellularLocation>
        <location evidence="1">Membrane</location>
        <topology evidence="1">Multi-pass membrane protein</topology>
    </subcellularLocation>
</comment>
<dbReference type="InterPro" id="IPR004837">
    <property type="entry name" value="NaCa_Exmemb"/>
</dbReference>
<evidence type="ECO:0000256" key="8">
    <source>
        <dbReference type="SAM" id="Phobius"/>
    </source>
</evidence>
<feature type="transmembrane region" description="Helical" evidence="8">
    <location>
        <begin position="117"/>
        <end position="137"/>
    </location>
</feature>
<evidence type="ECO:0000256" key="5">
    <source>
        <dbReference type="ARBA" id="ARBA00022692"/>
    </source>
</evidence>
<evidence type="ECO:0000256" key="7">
    <source>
        <dbReference type="ARBA" id="ARBA00023136"/>
    </source>
</evidence>
<keyword evidence="4" id="KW-0106">Calcium</keyword>
<sequence length="175" mass="18884">MIEWCNFSLATADCDQDEGFVDYITTAFCSFPTTKSASWLGGVYAIYIVWLMYLFAMIGVSADSFFVPCLDWISKALKISENIAGVTFVALGNGAPDIFGAMAAFTSATAESSSLAIGALLGAGAFIRLLVTGACVWESDSNYRGWMPSPAACNNTRYYLQYMGNLLAVYLPLES</sequence>
<evidence type="ECO:0000256" key="2">
    <source>
        <dbReference type="ARBA" id="ARBA00022448"/>
    </source>
</evidence>
<dbReference type="InterPro" id="IPR044880">
    <property type="entry name" value="NCX_ion-bd_dom_sf"/>
</dbReference>
<keyword evidence="2" id="KW-0813">Transport</keyword>
<dbReference type="Gene3D" id="1.20.1420.30">
    <property type="entry name" value="NCX, central ion-binding region"/>
    <property type="match status" value="1"/>
</dbReference>
<evidence type="ECO:0000256" key="1">
    <source>
        <dbReference type="ARBA" id="ARBA00004141"/>
    </source>
</evidence>
<dbReference type="EMBL" id="FN654665">
    <property type="protein sequence ID" value="CBY35694.1"/>
    <property type="molecule type" value="Genomic_DNA"/>
</dbReference>
<evidence type="ECO:0000256" key="4">
    <source>
        <dbReference type="ARBA" id="ARBA00022568"/>
    </source>
</evidence>
<reference evidence="10" key="1">
    <citation type="journal article" date="2010" name="Science">
        <title>Plasticity of animal genome architecture unmasked by rapid evolution of a pelagic tunicate.</title>
        <authorList>
            <person name="Denoeud F."/>
            <person name="Henriet S."/>
            <person name="Mungpakdee S."/>
            <person name="Aury J.M."/>
            <person name="Da Silva C."/>
            <person name="Brinkmann H."/>
            <person name="Mikhaleva J."/>
            <person name="Olsen L.C."/>
            <person name="Jubin C."/>
            <person name="Canestro C."/>
            <person name="Bouquet J.M."/>
            <person name="Danks G."/>
            <person name="Poulain J."/>
            <person name="Campsteijn C."/>
            <person name="Adamski M."/>
            <person name="Cross I."/>
            <person name="Yadetie F."/>
            <person name="Muffato M."/>
            <person name="Louis A."/>
            <person name="Butcher S."/>
            <person name="Tsagkogeorga G."/>
            <person name="Konrad A."/>
            <person name="Singh S."/>
            <person name="Jensen M.F."/>
            <person name="Cong E.H."/>
            <person name="Eikeseth-Otteraa H."/>
            <person name="Noel B."/>
            <person name="Anthouard V."/>
            <person name="Porcel B.M."/>
            <person name="Kachouri-Lafond R."/>
            <person name="Nishino A."/>
            <person name="Ugolini M."/>
            <person name="Chourrout P."/>
            <person name="Nishida H."/>
            <person name="Aasland R."/>
            <person name="Huzurbazar S."/>
            <person name="Westhof E."/>
            <person name="Delsuc F."/>
            <person name="Lehrach H."/>
            <person name="Reinhardt R."/>
            <person name="Weissenbach J."/>
            <person name="Roy S.W."/>
            <person name="Artiguenave F."/>
            <person name="Postlethwait J.H."/>
            <person name="Manak J.R."/>
            <person name="Thompson E.M."/>
            <person name="Jaillon O."/>
            <person name="Du Pasquier L."/>
            <person name="Boudinot P."/>
            <person name="Liberles D.A."/>
            <person name="Volff J.N."/>
            <person name="Philippe H."/>
            <person name="Lenhard B."/>
            <person name="Roest Crollius H."/>
            <person name="Wincker P."/>
            <person name="Chourrout D."/>
        </authorList>
    </citation>
    <scope>NUCLEOTIDE SEQUENCE [LARGE SCALE GENOMIC DNA]</scope>
</reference>
<dbReference type="PANTHER" id="PTHR12266">
    <property type="entry name" value="NA+/CA2+ K+ INDEPENDENT EXCHANGER"/>
    <property type="match status" value="1"/>
</dbReference>
<feature type="transmembrane region" description="Helical" evidence="8">
    <location>
        <begin position="82"/>
        <end position="105"/>
    </location>
</feature>
<dbReference type="GO" id="GO:0006816">
    <property type="term" value="P:calcium ion transport"/>
    <property type="evidence" value="ECO:0007669"/>
    <property type="project" value="UniProtKB-KW"/>
</dbReference>
<dbReference type="PANTHER" id="PTHR12266:SF0">
    <property type="entry name" value="MITOCHONDRIAL SODIUM_CALCIUM EXCHANGER PROTEIN"/>
    <property type="match status" value="1"/>
</dbReference>
<keyword evidence="7 8" id="KW-0472">Membrane</keyword>
<dbReference type="GO" id="GO:0016020">
    <property type="term" value="C:membrane"/>
    <property type="evidence" value="ECO:0007669"/>
    <property type="project" value="UniProtKB-SubCell"/>
</dbReference>
<accession>E4YJN3</accession>
<keyword evidence="4" id="KW-0109">Calcium transport</keyword>
<keyword evidence="5 8" id="KW-0812">Transmembrane</keyword>
<proteinExistence type="predicted"/>
<dbReference type="Proteomes" id="UP000011014">
    <property type="component" value="Unassembled WGS sequence"/>
</dbReference>
<dbReference type="GO" id="GO:0006874">
    <property type="term" value="P:intracellular calcium ion homeostasis"/>
    <property type="evidence" value="ECO:0007669"/>
    <property type="project" value="TreeGrafter"/>
</dbReference>
<keyword evidence="4" id="KW-0406">Ion transport</keyword>
<gene>
    <name evidence="10" type="ORF">GSOID_T00027524001</name>
</gene>
<name>E4YJN3_OIKDI</name>
<evidence type="ECO:0000313" key="10">
    <source>
        <dbReference type="EMBL" id="CBY35694.1"/>
    </source>
</evidence>
<feature type="transmembrane region" description="Helical" evidence="8">
    <location>
        <begin position="44"/>
        <end position="70"/>
    </location>
</feature>
<protein>
    <recommendedName>
        <fullName evidence="9">Sodium/calcium exchanger membrane region domain-containing protein</fullName>
    </recommendedName>
</protein>
<evidence type="ECO:0000259" key="9">
    <source>
        <dbReference type="Pfam" id="PF01699"/>
    </source>
</evidence>
<keyword evidence="6 8" id="KW-1133">Transmembrane helix</keyword>
<evidence type="ECO:0000256" key="3">
    <source>
        <dbReference type="ARBA" id="ARBA00022449"/>
    </source>
</evidence>
<dbReference type="GO" id="GO:0008324">
    <property type="term" value="F:monoatomic cation transmembrane transporter activity"/>
    <property type="evidence" value="ECO:0007669"/>
    <property type="project" value="TreeGrafter"/>
</dbReference>
<dbReference type="InterPro" id="IPR051359">
    <property type="entry name" value="CaCA_antiporter"/>
</dbReference>
<dbReference type="Pfam" id="PF01699">
    <property type="entry name" value="Na_Ca_ex"/>
    <property type="match status" value="1"/>
</dbReference>
<evidence type="ECO:0000256" key="6">
    <source>
        <dbReference type="ARBA" id="ARBA00022989"/>
    </source>
</evidence>
<organism evidence="10">
    <name type="scientific">Oikopleura dioica</name>
    <name type="common">Tunicate</name>
    <dbReference type="NCBI Taxonomy" id="34765"/>
    <lineage>
        <taxon>Eukaryota</taxon>
        <taxon>Metazoa</taxon>
        <taxon>Chordata</taxon>
        <taxon>Tunicata</taxon>
        <taxon>Appendicularia</taxon>
        <taxon>Copelata</taxon>
        <taxon>Oikopleuridae</taxon>
        <taxon>Oikopleura</taxon>
    </lineage>
</organism>
<dbReference type="GO" id="GO:0015297">
    <property type="term" value="F:antiporter activity"/>
    <property type="evidence" value="ECO:0007669"/>
    <property type="project" value="UniProtKB-KW"/>
</dbReference>
<dbReference type="AlphaFoldDB" id="E4YJN3"/>
<keyword evidence="3" id="KW-0050">Antiport</keyword>
<feature type="domain" description="Sodium/calcium exchanger membrane region" evidence="9">
    <location>
        <begin position="49"/>
        <end position="136"/>
    </location>
</feature>